<proteinExistence type="predicted"/>
<dbReference type="RefSeq" id="WP_344226876.1">
    <property type="nucleotide sequence ID" value="NZ_BAAARI010000003.1"/>
</dbReference>
<organism evidence="1 2">
    <name type="scientific">Microbacterium binotii</name>
    <dbReference type="NCBI Taxonomy" id="462710"/>
    <lineage>
        <taxon>Bacteria</taxon>
        <taxon>Bacillati</taxon>
        <taxon>Actinomycetota</taxon>
        <taxon>Actinomycetes</taxon>
        <taxon>Micrococcales</taxon>
        <taxon>Microbacteriaceae</taxon>
        <taxon>Microbacterium</taxon>
    </lineage>
</organism>
<accession>A0ABN3P890</accession>
<reference evidence="1 2" key="1">
    <citation type="journal article" date="2019" name="Int. J. Syst. Evol. Microbiol.">
        <title>The Global Catalogue of Microorganisms (GCM) 10K type strain sequencing project: providing services to taxonomists for standard genome sequencing and annotation.</title>
        <authorList>
            <consortium name="The Broad Institute Genomics Platform"/>
            <consortium name="The Broad Institute Genome Sequencing Center for Infectious Disease"/>
            <person name="Wu L."/>
            <person name="Ma J."/>
        </authorList>
    </citation>
    <scope>NUCLEOTIDE SEQUENCE [LARGE SCALE GENOMIC DNA]</scope>
    <source>
        <strain evidence="1 2">JCM 16365</strain>
    </source>
</reference>
<evidence type="ECO:0000313" key="2">
    <source>
        <dbReference type="Proteomes" id="UP001500274"/>
    </source>
</evidence>
<evidence type="ECO:0000313" key="1">
    <source>
        <dbReference type="EMBL" id="GAA2570539.1"/>
    </source>
</evidence>
<comment type="caution">
    <text evidence="1">The sequence shown here is derived from an EMBL/GenBank/DDBJ whole genome shotgun (WGS) entry which is preliminary data.</text>
</comment>
<name>A0ABN3P890_9MICO</name>
<dbReference type="EMBL" id="BAAARI010000003">
    <property type="protein sequence ID" value="GAA2570539.1"/>
    <property type="molecule type" value="Genomic_DNA"/>
</dbReference>
<keyword evidence="2" id="KW-1185">Reference proteome</keyword>
<protein>
    <submittedName>
        <fullName evidence="1">Uncharacterized protein</fullName>
    </submittedName>
</protein>
<sequence length="252" mass="28375">MGYSKKNDPRLRRSKTVIKTGPNKGRVTTTYVLAGPQQTAVARPSLWERTVGAWRASRAVVQRAAFWCLTVGVAPEPAKAKAPVWRPKSEREAVRERYAAWLIAHGYDQQGYDRSGFSPWGGHRDLTADPKKMTHPLTGKPWAPTGFLANGIHAKTGTYYDEDGVDARGFMKPDAEGRRIHIGTGTVFDLSRPPRTWDGEDEETYWANHVEWRTPEVEAEIAETKRQQAEAKARIDEMAALEQKIQRMYLAA</sequence>
<gene>
    <name evidence="1" type="ORF">GCM10009862_06670</name>
</gene>
<dbReference type="Proteomes" id="UP001500274">
    <property type="component" value="Unassembled WGS sequence"/>
</dbReference>